<dbReference type="EMBL" id="LRVM01000002">
    <property type="protein sequence ID" value="KXL53474.1"/>
    <property type="molecule type" value="Genomic_DNA"/>
</dbReference>
<dbReference type="OrthoDB" id="1550991at2"/>
<dbReference type="PATRIC" id="fig|36847.3.peg.840"/>
<dbReference type="GO" id="GO:0004826">
    <property type="term" value="F:phenylalanine-tRNA ligase activity"/>
    <property type="evidence" value="ECO:0007669"/>
    <property type="project" value="InterPro"/>
</dbReference>
<evidence type="ECO:0000313" key="2">
    <source>
        <dbReference type="EMBL" id="KXL53474.1"/>
    </source>
</evidence>
<dbReference type="InterPro" id="IPR020825">
    <property type="entry name" value="Phe-tRNA_synthase-like_B3/B4"/>
</dbReference>
<accession>A0A136WG39</accession>
<reference evidence="2 3" key="1">
    <citation type="submission" date="2016-01" db="EMBL/GenBank/DDBJ databases">
        <title>Genome sequence of Clostridium neopropionicum X4, DSM-3847.</title>
        <authorList>
            <person name="Poehlein A."/>
            <person name="Beck M.H."/>
            <person name="Bengelsdorf F.R."/>
            <person name="Daniel R."/>
            <person name="Duerre P."/>
        </authorList>
    </citation>
    <scope>NUCLEOTIDE SEQUENCE [LARGE SCALE GENOMIC DNA]</scope>
    <source>
        <strain evidence="2 3">DSM-3847</strain>
    </source>
</reference>
<name>A0A136WG39_9FIRM</name>
<dbReference type="AlphaFoldDB" id="A0A136WG39"/>
<dbReference type="STRING" id="36847.CLNEO_07000"/>
<organism evidence="2 3">
    <name type="scientific">Anaerotignum neopropionicum</name>
    <dbReference type="NCBI Taxonomy" id="36847"/>
    <lineage>
        <taxon>Bacteria</taxon>
        <taxon>Bacillati</taxon>
        <taxon>Bacillota</taxon>
        <taxon>Clostridia</taxon>
        <taxon>Lachnospirales</taxon>
        <taxon>Anaerotignaceae</taxon>
        <taxon>Anaerotignum</taxon>
    </lineage>
</organism>
<dbReference type="Gene3D" id="3.50.40.10">
    <property type="entry name" value="Phenylalanyl-trna Synthetase, Chain B, domain 3"/>
    <property type="match status" value="1"/>
</dbReference>
<evidence type="ECO:0000313" key="3">
    <source>
        <dbReference type="Proteomes" id="UP000070539"/>
    </source>
</evidence>
<feature type="domain" description="B3/B4 tRNA-binding" evidence="1">
    <location>
        <begin position="107"/>
        <end position="189"/>
    </location>
</feature>
<gene>
    <name evidence="2" type="ORF">CLNEO_07000</name>
</gene>
<sequence>MIKLHPNMNDSQRTVFGVLILKDIAVTKEGKQAFKTLVLQELDDINKTHLNYERKTFSQTNEVIKPYIRYYKKFKKTYHVLPQLESILNGKAFPETTPLIQALFLTELKTALLIAGHDLKKCRLPLTIQKSQGGETYMGSGNRSVVLKPNDICLKDNESFILSIIYGQDENTRITENTTDVLFLIDGVPGLGEKYVEDGLKTLLSYVRVFAPTSSLSELKILDTASLERRDNC</sequence>
<comment type="caution">
    <text evidence="2">The sequence shown here is derived from an EMBL/GenBank/DDBJ whole genome shotgun (WGS) entry which is preliminary data.</text>
</comment>
<dbReference type="SUPFAM" id="SSF56037">
    <property type="entry name" value="PheT/TilS domain"/>
    <property type="match status" value="1"/>
</dbReference>
<dbReference type="Proteomes" id="UP000070539">
    <property type="component" value="Unassembled WGS sequence"/>
</dbReference>
<dbReference type="PANTHER" id="PTHR39209">
    <property type="match status" value="1"/>
</dbReference>
<dbReference type="RefSeq" id="WP_066084627.1">
    <property type="nucleotide sequence ID" value="NZ_LRVM01000002.1"/>
</dbReference>
<keyword evidence="3" id="KW-1185">Reference proteome</keyword>
<protein>
    <submittedName>
        <fullName evidence="2">B3/4 domain protein</fullName>
    </submittedName>
</protein>
<dbReference type="PANTHER" id="PTHR39209:SF2">
    <property type="entry name" value="CYTOPLASMIC PROTEIN"/>
    <property type="match status" value="1"/>
</dbReference>
<dbReference type="GO" id="GO:0003723">
    <property type="term" value="F:RNA binding"/>
    <property type="evidence" value="ECO:0007669"/>
    <property type="project" value="InterPro"/>
</dbReference>
<proteinExistence type="predicted"/>
<dbReference type="InterPro" id="IPR005146">
    <property type="entry name" value="B3/B4_tRNA-bd"/>
</dbReference>
<evidence type="ECO:0000259" key="1">
    <source>
        <dbReference type="Pfam" id="PF03483"/>
    </source>
</evidence>
<dbReference type="Pfam" id="PF03483">
    <property type="entry name" value="B3_4"/>
    <property type="match status" value="1"/>
</dbReference>